<proteinExistence type="predicted"/>
<dbReference type="InParanoid" id="E3MTE3"/>
<keyword evidence="2" id="KW-1185">Reference proteome</keyword>
<protein>
    <submittedName>
        <fullName evidence="1">Uncharacterized protein</fullName>
    </submittedName>
</protein>
<dbReference type="HOGENOM" id="CLU_2778305_0_0_1"/>
<gene>
    <name evidence="1" type="ORF">CRE_19806</name>
</gene>
<accession>E3MTE3</accession>
<dbReference type="Proteomes" id="UP000008281">
    <property type="component" value="Unassembled WGS sequence"/>
</dbReference>
<evidence type="ECO:0000313" key="2">
    <source>
        <dbReference type="Proteomes" id="UP000008281"/>
    </source>
</evidence>
<dbReference type="AlphaFoldDB" id="E3MTE3"/>
<sequence>MNFLQKIALMSPTEEIDSPVPFKRHEIDRIVFVTCTFRPNAKIMEEVFEKMRKKLGTLNECPTFLNFIS</sequence>
<name>E3MTE3_CAERE</name>
<evidence type="ECO:0000313" key="1">
    <source>
        <dbReference type="EMBL" id="EFP08712.1"/>
    </source>
</evidence>
<organism evidence="2">
    <name type="scientific">Caenorhabditis remanei</name>
    <name type="common">Caenorhabditis vulgaris</name>
    <dbReference type="NCBI Taxonomy" id="31234"/>
    <lineage>
        <taxon>Eukaryota</taxon>
        <taxon>Metazoa</taxon>
        <taxon>Ecdysozoa</taxon>
        <taxon>Nematoda</taxon>
        <taxon>Chromadorea</taxon>
        <taxon>Rhabditida</taxon>
        <taxon>Rhabditina</taxon>
        <taxon>Rhabditomorpha</taxon>
        <taxon>Rhabditoidea</taxon>
        <taxon>Rhabditidae</taxon>
        <taxon>Peloderinae</taxon>
        <taxon>Caenorhabditis</taxon>
    </lineage>
</organism>
<reference evidence="1" key="1">
    <citation type="submission" date="2007-07" db="EMBL/GenBank/DDBJ databases">
        <title>PCAP assembly of the Caenorhabditis remanei genome.</title>
        <authorList>
            <consortium name="The Caenorhabditis remanei Sequencing Consortium"/>
            <person name="Wilson R.K."/>
        </authorList>
    </citation>
    <scope>NUCLEOTIDE SEQUENCE [LARGE SCALE GENOMIC DNA]</scope>
    <source>
        <strain evidence="1">PB4641</strain>
    </source>
</reference>
<dbReference type="OrthoDB" id="5911759at2759"/>
<dbReference type="EMBL" id="DS268476">
    <property type="protein sequence ID" value="EFP08712.1"/>
    <property type="molecule type" value="Genomic_DNA"/>
</dbReference>